<protein>
    <submittedName>
        <fullName evidence="2">DUF4913 domain-containing protein</fullName>
    </submittedName>
</protein>
<gene>
    <name evidence="2" type="ORF">E6C64_11215</name>
</gene>
<dbReference type="Proteomes" id="UP000309133">
    <property type="component" value="Unassembled WGS sequence"/>
</dbReference>
<evidence type="ECO:0000313" key="3">
    <source>
        <dbReference type="Proteomes" id="UP000309133"/>
    </source>
</evidence>
<dbReference type="AlphaFoldDB" id="A0A4S4FGZ6"/>
<name>A0A4S4FGZ6_9MICO</name>
<proteinExistence type="predicted"/>
<dbReference type="RefSeq" id="WP_136427619.1">
    <property type="nucleotide sequence ID" value="NZ_SSSM01000005.1"/>
</dbReference>
<evidence type="ECO:0000256" key="1">
    <source>
        <dbReference type="SAM" id="MobiDB-lite"/>
    </source>
</evidence>
<keyword evidence="3" id="KW-1185">Reference proteome</keyword>
<dbReference type="Pfam" id="PF16259">
    <property type="entry name" value="DUF4913"/>
    <property type="match status" value="1"/>
</dbReference>
<evidence type="ECO:0000313" key="2">
    <source>
        <dbReference type="EMBL" id="THG29288.1"/>
    </source>
</evidence>
<accession>A0A4S4FGZ6</accession>
<organism evidence="2 3">
    <name type="scientific">Naasia lichenicola</name>
    <dbReference type="NCBI Taxonomy" id="2565933"/>
    <lineage>
        <taxon>Bacteria</taxon>
        <taxon>Bacillati</taxon>
        <taxon>Actinomycetota</taxon>
        <taxon>Actinomycetes</taxon>
        <taxon>Micrococcales</taxon>
        <taxon>Microbacteriaceae</taxon>
        <taxon>Naasia</taxon>
    </lineage>
</organism>
<feature type="region of interest" description="Disordered" evidence="1">
    <location>
        <begin position="112"/>
        <end position="134"/>
    </location>
</feature>
<dbReference type="InterPro" id="IPR032584">
    <property type="entry name" value="DUF4913"/>
</dbReference>
<reference evidence="2 3" key="1">
    <citation type="submission" date="2019-04" db="EMBL/GenBank/DDBJ databases">
        <authorList>
            <person name="Jiang L."/>
        </authorList>
    </citation>
    <scope>NUCLEOTIDE SEQUENCE [LARGE SCALE GENOMIC DNA]</scope>
    <source>
        <strain evidence="2 3">YIM 131853</strain>
    </source>
</reference>
<sequence length="134" mass="15582">MTDEDLDDWRDVEPTDQAEAATAGQMVFASVDDFVAERLRYMYARRVGPQNVAQHRWAADWWNYPEAVSRLEALWRSWEHLRLDGPLGMSTWWRDHADYHMAVLLSPEGPFAKSMDRNEGTESLPHRPRPVEVG</sequence>
<comment type="caution">
    <text evidence="2">The sequence shown here is derived from an EMBL/GenBank/DDBJ whole genome shotgun (WGS) entry which is preliminary data.</text>
</comment>
<dbReference type="OrthoDB" id="4570343at2"/>
<dbReference type="EMBL" id="SSSM01000005">
    <property type="protein sequence ID" value="THG29288.1"/>
    <property type="molecule type" value="Genomic_DNA"/>
</dbReference>